<dbReference type="Proteomes" id="UP000095283">
    <property type="component" value="Unplaced"/>
</dbReference>
<evidence type="ECO:0000313" key="2">
    <source>
        <dbReference type="WBParaSite" id="Hba_14186"/>
    </source>
</evidence>
<organism evidence="1 2">
    <name type="scientific">Heterorhabditis bacteriophora</name>
    <name type="common">Entomopathogenic nematode worm</name>
    <dbReference type="NCBI Taxonomy" id="37862"/>
    <lineage>
        <taxon>Eukaryota</taxon>
        <taxon>Metazoa</taxon>
        <taxon>Ecdysozoa</taxon>
        <taxon>Nematoda</taxon>
        <taxon>Chromadorea</taxon>
        <taxon>Rhabditida</taxon>
        <taxon>Rhabditina</taxon>
        <taxon>Rhabditomorpha</taxon>
        <taxon>Strongyloidea</taxon>
        <taxon>Heterorhabditidae</taxon>
        <taxon>Heterorhabditis</taxon>
    </lineage>
</organism>
<reference evidence="2" key="1">
    <citation type="submission" date="2016-11" db="UniProtKB">
        <authorList>
            <consortium name="WormBaseParasite"/>
        </authorList>
    </citation>
    <scope>IDENTIFICATION</scope>
</reference>
<dbReference type="WBParaSite" id="Hba_14186">
    <property type="protein sequence ID" value="Hba_14186"/>
    <property type="gene ID" value="Hba_14186"/>
</dbReference>
<keyword evidence="1" id="KW-1185">Reference proteome</keyword>
<name>A0A1I7X9C5_HETBA</name>
<proteinExistence type="predicted"/>
<dbReference type="AlphaFoldDB" id="A0A1I7X9C5"/>
<evidence type="ECO:0000313" key="1">
    <source>
        <dbReference type="Proteomes" id="UP000095283"/>
    </source>
</evidence>
<protein>
    <submittedName>
        <fullName evidence="2">Transmembrane protein</fullName>
    </submittedName>
</protein>
<sequence>MEKRKLKENMEEGHTSDRIFEVLGWKRISLKMIIRRIILVSQGLLFVRSLWDRIIVDKITSLYLCSCNNINNIAKCEAVDVKQLQHKMKRRRERYFICYLTHLELTAQEMAHQQKESQWMVKCSKRNLEMRREITCSGEQRRWKIIEPEYRYRMDSHHEEYRSCSAETTITPKAYLSSKLRLSKRN</sequence>
<accession>A0A1I7X9C5</accession>